<evidence type="ECO:0000256" key="12">
    <source>
        <dbReference type="HAMAP-Rule" id="MF_01382"/>
    </source>
</evidence>
<dbReference type="PROSITE" id="PS51196">
    <property type="entry name" value="SECA_MOTOR_DEAD"/>
    <property type="match status" value="1"/>
</dbReference>
<keyword evidence="7 12" id="KW-0653">Protein transport</keyword>
<dbReference type="InterPro" id="IPR014018">
    <property type="entry name" value="SecA_motor_DEAD"/>
</dbReference>
<dbReference type="InterPro" id="IPR011116">
    <property type="entry name" value="SecA_Wing/Scaffold"/>
</dbReference>
<evidence type="ECO:0000256" key="8">
    <source>
        <dbReference type="ARBA" id="ARBA00022967"/>
    </source>
</evidence>
<keyword evidence="2 12" id="KW-0813">Transport</keyword>
<dbReference type="InterPro" id="IPR036670">
    <property type="entry name" value="SecA_X-link_sf"/>
</dbReference>
<dbReference type="SMART" id="SM00958">
    <property type="entry name" value="SecA_PP_bind"/>
    <property type="match status" value="1"/>
</dbReference>
<evidence type="ECO:0000259" key="16">
    <source>
        <dbReference type="PROSITE" id="PS51194"/>
    </source>
</evidence>
<keyword evidence="6 12" id="KW-0067">ATP-binding</keyword>
<feature type="domain" description="Helicase ATP-binding" evidence="15">
    <location>
        <begin position="89"/>
        <end position="247"/>
    </location>
</feature>
<dbReference type="NCBIfam" id="NF009538">
    <property type="entry name" value="PRK12904.1"/>
    <property type="match status" value="1"/>
</dbReference>
<evidence type="ECO:0000256" key="3">
    <source>
        <dbReference type="ARBA" id="ARBA00022475"/>
    </source>
</evidence>
<dbReference type="CDD" id="cd18803">
    <property type="entry name" value="SF2_C_secA"/>
    <property type="match status" value="1"/>
</dbReference>
<dbReference type="InterPro" id="IPR027417">
    <property type="entry name" value="P-loop_NTPase"/>
</dbReference>
<dbReference type="Gene3D" id="3.90.1440.10">
    <property type="entry name" value="SecA, preprotein cross-linking domain"/>
    <property type="match status" value="1"/>
</dbReference>
<dbReference type="RefSeq" id="WP_068049170.1">
    <property type="nucleotide sequence ID" value="NZ_JAAXOO010000003.1"/>
</dbReference>
<comment type="caution">
    <text evidence="18">The sequence shown here is derived from an EMBL/GenBank/DDBJ whole genome shotgun (WGS) entry which is preliminary data.</text>
</comment>
<evidence type="ECO:0000259" key="17">
    <source>
        <dbReference type="PROSITE" id="PS51196"/>
    </source>
</evidence>
<dbReference type="EMBL" id="JAAXOO010000003">
    <property type="protein sequence ID" value="NKY34018.1"/>
    <property type="molecule type" value="Genomic_DNA"/>
</dbReference>
<dbReference type="NCBIfam" id="TIGR00963">
    <property type="entry name" value="secA"/>
    <property type="match status" value="1"/>
</dbReference>
<dbReference type="InterPro" id="IPR044722">
    <property type="entry name" value="SecA_SF2_C"/>
</dbReference>
<name>A0A846XD66_9NOCA</name>
<keyword evidence="9 12" id="KW-0811">Translocation</keyword>
<comment type="subunit">
    <text evidence="12">Monomer and homodimer. Part of the essential Sec protein translocation apparatus which comprises SecA, SecYEG and auxiliary proteins SecDF. Other proteins may also be involved.</text>
</comment>
<dbReference type="CDD" id="cd17928">
    <property type="entry name" value="DEXDc_SecA"/>
    <property type="match status" value="1"/>
</dbReference>
<proteinExistence type="inferred from homology"/>
<dbReference type="GO" id="GO:0017038">
    <property type="term" value="P:protein import"/>
    <property type="evidence" value="ECO:0007669"/>
    <property type="project" value="InterPro"/>
</dbReference>
<dbReference type="InterPro" id="IPR000185">
    <property type="entry name" value="SecA"/>
</dbReference>
<dbReference type="FunFam" id="1.10.3060.10:FF:000002">
    <property type="entry name" value="Preprotein translocase subunit SecA"/>
    <property type="match status" value="1"/>
</dbReference>
<dbReference type="FunFam" id="3.40.50.300:FF:000334">
    <property type="entry name" value="Protein translocase subunit SecA"/>
    <property type="match status" value="1"/>
</dbReference>
<evidence type="ECO:0000256" key="10">
    <source>
        <dbReference type="ARBA" id="ARBA00023136"/>
    </source>
</evidence>
<feature type="binding site" evidence="12">
    <location>
        <position position="494"/>
    </location>
    <ligand>
        <name>ATP</name>
        <dbReference type="ChEBI" id="CHEBI:30616"/>
    </ligand>
</feature>
<dbReference type="FunFam" id="3.40.50.300:FF:000113">
    <property type="entry name" value="Preprotein translocase subunit SecA"/>
    <property type="match status" value="1"/>
</dbReference>
<keyword evidence="19" id="KW-1185">Reference proteome</keyword>
<evidence type="ECO:0000313" key="18">
    <source>
        <dbReference type="EMBL" id="NKY34018.1"/>
    </source>
</evidence>
<dbReference type="GO" id="GO:0005524">
    <property type="term" value="F:ATP binding"/>
    <property type="evidence" value="ECO:0007669"/>
    <property type="project" value="UniProtKB-UniRule"/>
</dbReference>
<dbReference type="SUPFAM" id="SSF52540">
    <property type="entry name" value="P-loop containing nucleoside triphosphate hydrolases"/>
    <property type="match status" value="2"/>
</dbReference>
<dbReference type="GO" id="GO:0008564">
    <property type="term" value="F:protein-exporting ATPase activity"/>
    <property type="evidence" value="ECO:0007669"/>
    <property type="project" value="UniProtKB-EC"/>
</dbReference>
<dbReference type="SMART" id="SM00957">
    <property type="entry name" value="SecA_DEAD"/>
    <property type="match status" value="1"/>
</dbReference>
<evidence type="ECO:0000256" key="14">
    <source>
        <dbReference type="SAM" id="MobiDB-lite"/>
    </source>
</evidence>
<dbReference type="InterPro" id="IPR011130">
    <property type="entry name" value="SecA_preprotein_X-link_dom"/>
</dbReference>
<evidence type="ECO:0000256" key="5">
    <source>
        <dbReference type="ARBA" id="ARBA00022741"/>
    </source>
</evidence>
<dbReference type="GO" id="GO:0065002">
    <property type="term" value="P:intracellular protein transmembrane transport"/>
    <property type="evidence" value="ECO:0007669"/>
    <property type="project" value="UniProtKB-UniRule"/>
</dbReference>
<sequence>MPALTLTRLLRFGEGRMVKRLSHLADEVIRLEDDYSSVTDAELQAKTDEFRERYADGETLDDLLLEAFAVAREASWRVLQQKHYKVQMMGGAALHLGNIAEMKTGEGKTLTSVLPAYLNAISGDGVHIVTTNDYLAKRDSEWMGRVHRFLGLEVGAILAGMTPAQRRDAYNADITYGTNNEFGFDYLRDNMTHSLDDLVQRGHNFAVVDEVDSILIDEARTPLIISGPADASSKWYGEFARIAPLLKKDLHYEVDIKKRTIGVHEAGVEFVEDQLGIDNLYEAANSPLVSYLNNSIKAKELYTRDKDYIVRDGEVIIVDEFTGRILVGRRYNEGMHQAIEAKEEVEIQPENQTLATITLQNYFRLYDKLSGMTGTAETEAAELHQIYELGVIPIPTNRPMVRVDQADLIYKTEEAKFNAVVDDLVERYEAGQPVLIGTTSVDRSEYLSKQLTKRGVPHNVLNAKFHEKEAQIIAEAGRPGQVTVATNMAGRGTDVVLGGNPDIITDTLLRQQGLDPVNTPEEYQANWFHALEKVKKQVGEDAAAVREAGGLYVLGTERHDSRRIDNQLRGRSGRQGDPGESRFYLSLGDELMRRFNGAALESIMTRLNLPDDVPIEAKMVSKAIKSAQTQVEQQNFEIRKNVLKYDEVMNQQRTIIYSERNRILRGEDMEGQVQSMITDVITAYVNGATAEGYVEDWDLDKLWGALKSLYPVSLKHQDLTGDTEVGEAGELTREDLLETLLDDAHAAYAEREAEIDGMAGEGSMRTLERQVMLSVLDRKWREHLYEMDYLKEGIGLRAMAQRDPLVEYQREGFDMFANMLEGLKEDAVGILFNVQVEVQQPQPEGVQVDGGLRSPVGGLSGAQPLPPESQYPTEKLPIINGAPPALRARGIDQSGPRGLSYSGPAEGGATAVHSDAEEYGSESEDRTQGTRRERREAARAQTKQGKGPKSRRRN</sequence>
<organism evidence="18 19">
    <name type="scientific">Nocardia speluncae</name>
    <dbReference type="NCBI Taxonomy" id="419477"/>
    <lineage>
        <taxon>Bacteria</taxon>
        <taxon>Bacillati</taxon>
        <taxon>Actinomycetota</taxon>
        <taxon>Actinomycetes</taxon>
        <taxon>Mycobacteriales</taxon>
        <taxon>Nocardiaceae</taxon>
        <taxon>Nocardia</taxon>
    </lineage>
</organism>
<dbReference type="GO" id="GO:0043952">
    <property type="term" value="P:protein transport by the Sec complex"/>
    <property type="evidence" value="ECO:0007669"/>
    <property type="project" value="UniProtKB-ARBA"/>
</dbReference>
<dbReference type="Gene3D" id="3.40.50.300">
    <property type="entry name" value="P-loop containing nucleotide triphosphate hydrolases"/>
    <property type="match status" value="2"/>
</dbReference>
<dbReference type="GO" id="GO:0006605">
    <property type="term" value="P:protein targeting"/>
    <property type="evidence" value="ECO:0007669"/>
    <property type="project" value="UniProtKB-UniRule"/>
</dbReference>
<dbReference type="PROSITE" id="PS51192">
    <property type="entry name" value="HELICASE_ATP_BIND_1"/>
    <property type="match status" value="1"/>
</dbReference>
<keyword evidence="10 12" id="KW-0472">Membrane</keyword>
<protein>
    <recommendedName>
        <fullName evidence="12 13">Protein translocase subunit SecA</fullName>
        <ecNumber evidence="12">7.4.2.8</ecNumber>
    </recommendedName>
</protein>
<evidence type="ECO:0000256" key="2">
    <source>
        <dbReference type="ARBA" id="ARBA00022448"/>
    </source>
</evidence>
<accession>A0A846XD66</accession>
<dbReference type="Gene3D" id="1.10.3060.10">
    <property type="entry name" value="Helical scaffold and wing domains of SecA"/>
    <property type="match status" value="1"/>
</dbReference>
<feature type="domain" description="SecA family profile" evidence="17">
    <location>
        <begin position="3"/>
        <end position="616"/>
    </location>
</feature>
<keyword evidence="8 12" id="KW-1278">Translocase</keyword>
<dbReference type="Proteomes" id="UP000565715">
    <property type="component" value="Unassembled WGS sequence"/>
</dbReference>
<feature type="binding site" evidence="12">
    <location>
        <position position="87"/>
    </location>
    <ligand>
        <name>ATP</name>
        <dbReference type="ChEBI" id="CHEBI:30616"/>
    </ligand>
</feature>
<dbReference type="InterPro" id="IPR014001">
    <property type="entry name" value="Helicase_ATP-bd"/>
</dbReference>
<dbReference type="HAMAP" id="MF_01382">
    <property type="entry name" value="SecA"/>
    <property type="match status" value="1"/>
</dbReference>
<comment type="function">
    <text evidence="12">Part of the Sec protein translocase complex. Interacts with the SecYEG preprotein conducting channel. Has a central role in coupling the hydrolysis of ATP to the transfer of proteins into and across the cell membrane, serving as an ATP-driven molecular motor driving the stepwise translocation of polypeptide chains across the membrane.</text>
</comment>
<dbReference type="FunFam" id="3.90.1440.10:FF:000002">
    <property type="entry name" value="Protein translocase subunit SecA"/>
    <property type="match status" value="1"/>
</dbReference>
<dbReference type="InterPro" id="IPR001650">
    <property type="entry name" value="Helicase_C-like"/>
</dbReference>
<evidence type="ECO:0000256" key="7">
    <source>
        <dbReference type="ARBA" id="ARBA00022927"/>
    </source>
</evidence>
<dbReference type="PRINTS" id="PR00906">
    <property type="entry name" value="SECA"/>
</dbReference>
<dbReference type="InterPro" id="IPR036266">
    <property type="entry name" value="SecA_Wing/Scaffold_sf"/>
</dbReference>
<dbReference type="PANTHER" id="PTHR30612">
    <property type="entry name" value="SECA INNER MEMBRANE COMPONENT OF SEC PROTEIN SECRETION SYSTEM"/>
    <property type="match status" value="1"/>
</dbReference>
<feature type="binding site" evidence="12">
    <location>
        <begin position="105"/>
        <end position="109"/>
    </location>
    <ligand>
        <name>ATP</name>
        <dbReference type="ChEBI" id="CHEBI:30616"/>
    </ligand>
</feature>
<comment type="similarity">
    <text evidence="1 12 13">Belongs to the SecA family.</text>
</comment>
<feature type="region of interest" description="Disordered" evidence="14">
    <location>
        <begin position="843"/>
        <end position="954"/>
    </location>
</feature>
<keyword evidence="3 12" id="KW-1003">Cell membrane</keyword>
<evidence type="ECO:0000256" key="13">
    <source>
        <dbReference type="RuleBase" id="RU003874"/>
    </source>
</evidence>
<evidence type="ECO:0000259" key="15">
    <source>
        <dbReference type="PROSITE" id="PS51192"/>
    </source>
</evidence>
<dbReference type="PROSITE" id="PS51194">
    <property type="entry name" value="HELICASE_CTER"/>
    <property type="match status" value="1"/>
</dbReference>
<evidence type="ECO:0000256" key="9">
    <source>
        <dbReference type="ARBA" id="ARBA00023010"/>
    </source>
</evidence>
<dbReference type="EC" id="7.4.2.8" evidence="12"/>
<keyword evidence="5 12" id="KW-0547">Nucleotide-binding</keyword>
<reference evidence="18 19" key="1">
    <citation type="submission" date="2020-04" db="EMBL/GenBank/DDBJ databases">
        <title>MicrobeNet Type strains.</title>
        <authorList>
            <person name="Nicholson A.C."/>
        </authorList>
    </citation>
    <scope>NUCLEOTIDE SEQUENCE [LARGE SCALE GENOMIC DNA]</scope>
    <source>
        <strain evidence="18 19">DSM 45078</strain>
    </source>
</reference>
<evidence type="ECO:0000256" key="1">
    <source>
        <dbReference type="ARBA" id="ARBA00007650"/>
    </source>
</evidence>
<dbReference type="PANTHER" id="PTHR30612:SF0">
    <property type="entry name" value="CHLOROPLAST PROTEIN-TRANSPORTING ATPASE"/>
    <property type="match status" value="1"/>
</dbReference>
<dbReference type="Pfam" id="PF21090">
    <property type="entry name" value="P-loop_SecA"/>
    <property type="match status" value="1"/>
</dbReference>
<comment type="catalytic activity">
    <reaction evidence="11 12">
        <text>ATP + H2O + cellular proteinSide 1 = ADP + phosphate + cellular proteinSide 2.</text>
        <dbReference type="EC" id="7.4.2.8"/>
    </reaction>
</comment>
<dbReference type="GO" id="GO:0005829">
    <property type="term" value="C:cytosol"/>
    <property type="evidence" value="ECO:0007669"/>
    <property type="project" value="TreeGrafter"/>
</dbReference>
<dbReference type="AlphaFoldDB" id="A0A846XD66"/>
<dbReference type="SUPFAM" id="SSF81886">
    <property type="entry name" value="Helical scaffold and wing domains of SecA"/>
    <property type="match status" value="1"/>
</dbReference>
<dbReference type="Pfam" id="PF01043">
    <property type="entry name" value="SecA_PP_bind"/>
    <property type="match status" value="1"/>
</dbReference>
<gene>
    <name evidence="12 18" type="primary">secA</name>
    <name evidence="18" type="ORF">HGA13_13155</name>
</gene>
<dbReference type="InterPro" id="IPR011115">
    <property type="entry name" value="SecA_DEAD"/>
</dbReference>
<keyword evidence="4 12" id="KW-0963">Cytoplasm</keyword>
<evidence type="ECO:0000256" key="11">
    <source>
        <dbReference type="ARBA" id="ARBA00034006"/>
    </source>
</evidence>
<dbReference type="GO" id="GO:0031522">
    <property type="term" value="C:cell envelope Sec protein transport complex"/>
    <property type="evidence" value="ECO:0007669"/>
    <property type="project" value="TreeGrafter"/>
</dbReference>
<dbReference type="Pfam" id="PF07517">
    <property type="entry name" value="SecA_DEAD"/>
    <property type="match status" value="1"/>
</dbReference>
<evidence type="ECO:0000256" key="6">
    <source>
        <dbReference type="ARBA" id="ARBA00022840"/>
    </source>
</evidence>
<comment type="subcellular location">
    <subcellularLocation>
        <location evidence="12">Cell membrane</location>
        <topology evidence="12">Peripheral membrane protein</topology>
        <orientation evidence="12">Cytoplasmic side</orientation>
    </subcellularLocation>
    <subcellularLocation>
        <location evidence="12">Cytoplasm</location>
    </subcellularLocation>
    <text evidence="12">Distribution is 50-50.</text>
</comment>
<dbReference type="Pfam" id="PF07516">
    <property type="entry name" value="SecA_SW"/>
    <property type="match status" value="1"/>
</dbReference>
<evidence type="ECO:0000313" key="19">
    <source>
        <dbReference type="Proteomes" id="UP000565715"/>
    </source>
</evidence>
<feature type="compositionally biased region" description="Basic and acidic residues" evidence="14">
    <location>
        <begin position="923"/>
        <end position="938"/>
    </location>
</feature>
<dbReference type="GO" id="GO:0005886">
    <property type="term" value="C:plasma membrane"/>
    <property type="evidence" value="ECO:0007669"/>
    <property type="project" value="UniProtKB-SubCell"/>
</dbReference>
<dbReference type="SUPFAM" id="SSF81767">
    <property type="entry name" value="Pre-protein crosslinking domain of SecA"/>
    <property type="match status" value="1"/>
</dbReference>
<feature type="domain" description="Helicase C-terminal" evidence="16">
    <location>
        <begin position="420"/>
        <end position="621"/>
    </location>
</feature>
<evidence type="ECO:0000256" key="4">
    <source>
        <dbReference type="ARBA" id="ARBA00022490"/>
    </source>
</evidence>